<organism evidence="1 2">
    <name type="scientific">Phragmitibacter flavus</name>
    <dbReference type="NCBI Taxonomy" id="2576071"/>
    <lineage>
        <taxon>Bacteria</taxon>
        <taxon>Pseudomonadati</taxon>
        <taxon>Verrucomicrobiota</taxon>
        <taxon>Verrucomicrobiia</taxon>
        <taxon>Verrucomicrobiales</taxon>
        <taxon>Verrucomicrobiaceae</taxon>
        <taxon>Phragmitibacter</taxon>
    </lineage>
</organism>
<sequence>MNHPPARVLSRRQFAQYLGAGAVIAASNRVLPNWLTAQTVTPAAQATPFLDGLNFPAVPNNMNDGVTLPEGFVSEVLVKYGDVINDRGETFGEDADYLAFVLDDESRGWLWVNHENSWWLKGEDLLRGVGGSCLRLRRDESTGRWRPVVKAEENFRVNGLDTKIQLLGPAAGSDVMGGVTEVLGSVGNCGGAVSPWGTFFSGEENYYEFTGDPDTPAGAEAPVHELPENLRRPARHYGWMVEIDPQTREVFKHTGLGRFAHENVAFGQTADGRLVAYQGDDKAGMHLYKYLSRGKYDAGAGKAANRALLTDGTLHVANLEQRRWIPLDPELTPALKEQGMTLADICVRTRAASIIAGGSALMRPEDVEIHPQTGEVYCALTSWENAQGKVGAILALREAGGDHGALTFEHEILHEGGQADGLTWQDNLAFGPANELLVTTDYKVDKDKPQPGTPWEQFGNNGLFVVPTSGPDRGKAKRFMSGPLGAELCSPTLSPDRMELWVNVQHPGEGGIGHWPGGGDSQPVSGLVVVKRESGEKGI</sequence>
<dbReference type="RefSeq" id="WP_138086383.1">
    <property type="nucleotide sequence ID" value="NZ_VAUV01000007.1"/>
</dbReference>
<proteinExistence type="predicted"/>
<evidence type="ECO:0000313" key="1">
    <source>
        <dbReference type="EMBL" id="TLD70913.1"/>
    </source>
</evidence>
<dbReference type="EMBL" id="VAUV01000007">
    <property type="protein sequence ID" value="TLD70913.1"/>
    <property type="molecule type" value="Genomic_DNA"/>
</dbReference>
<comment type="caution">
    <text evidence="1">The sequence shown here is derived from an EMBL/GenBank/DDBJ whole genome shotgun (WGS) entry which is preliminary data.</text>
</comment>
<name>A0A5R8KF40_9BACT</name>
<dbReference type="OrthoDB" id="9801383at2"/>
<accession>A0A5R8KF40</accession>
<dbReference type="InterPro" id="IPR008557">
    <property type="entry name" value="PhoX"/>
</dbReference>
<dbReference type="InterPro" id="IPR006311">
    <property type="entry name" value="TAT_signal"/>
</dbReference>
<reference evidence="1 2" key="1">
    <citation type="submission" date="2019-05" db="EMBL/GenBank/DDBJ databases">
        <title>Verrucobacter flavum gen. nov., sp. nov. a new member of the family Verrucomicrobiaceae.</title>
        <authorList>
            <person name="Szuroczki S."/>
            <person name="Abbaszade G."/>
            <person name="Szabo A."/>
            <person name="Felfoldi T."/>
            <person name="Schumann P."/>
            <person name="Boka K."/>
            <person name="Keki Z."/>
            <person name="Toumi M."/>
            <person name="Toth E."/>
        </authorList>
    </citation>
    <scope>NUCLEOTIDE SEQUENCE [LARGE SCALE GENOMIC DNA]</scope>
    <source>
        <strain evidence="1 2">MG-N-17</strain>
    </source>
</reference>
<dbReference type="PROSITE" id="PS51318">
    <property type="entry name" value="TAT"/>
    <property type="match status" value="1"/>
</dbReference>
<keyword evidence="2" id="KW-1185">Reference proteome</keyword>
<protein>
    <submittedName>
        <fullName evidence="1">DUF839 domain-containing protein</fullName>
    </submittedName>
</protein>
<dbReference type="Pfam" id="PF05787">
    <property type="entry name" value="PhoX"/>
    <property type="match status" value="1"/>
</dbReference>
<dbReference type="AlphaFoldDB" id="A0A5R8KF40"/>
<dbReference type="Proteomes" id="UP000306196">
    <property type="component" value="Unassembled WGS sequence"/>
</dbReference>
<evidence type="ECO:0000313" key="2">
    <source>
        <dbReference type="Proteomes" id="UP000306196"/>
    </source>
</evidence>
<gene>
    <name evidence="1" type="ORF">FEM03_11460</name>
</gene>
<dbReference type="PANTHER" id="PTHR35399">
    <property type="entry name" value="SLR8030 PROTEIN"/>
    <property type="match status" value="1"/>
</dbReference>
<dbReference type="PANTHER" id="PTHR35399:SF2">
    <property type="entry name" value="DUF839 DOMAIN-CONTAINING PROTEIN"/>
    <property type="match status" value="1"/>
</dbReference>